<dbReference type="AlphaFoldDB" id="A0A7N0TC83"/>
<name>A0A7N0TC83_KALFE</name>
<protein>
    <submittedName>
        <fullName evidence="1">Uncharacterized protein</fullName>
    </submittedName>
</protein>
<organism evidence="1 2">
    <name type="scientific">Kalanchoe fedtschenkoi</name>
    <name type="common">Lavender scallops</name>
    <name type="synonym">South American air plant</name>
    <dbReference type="NCBI Taxonomy" id="63787"/>
    <lineage>
        <taxon>Eukaryota</taxon>
        <taxon>Viridiplantae</taxon>
        <taxon>Streptophyta</taxon>
        <taxon>Embryophyta</taxon>
        <taxon>Tracheophyta</taxon>
        <taxon>Spermatophyta</taxon>
        <taxon>Magnoliopsida</taxon>
        <taxon>eudicotyledons</taxon>
        <taxon>Gunneridae</taxon>
        <taxon>Pentapetalae</taxon>
        <taxon>Saxifragales</taxon>
        <taxon>Crassulaceae</taxon>
        <taxon>Kalanchoe</taxon>
    </lineage>
</organism>
<keyword evidence="2" id="KW-1185">Reference proteome</keyword>
<evidence type="ECO:0000313" key="2">
    <source>
        <dbReference type="Proteomes" id="UP000594263"/>
    </source>
</evidence>
<dbReference type="Proteomes" id="UP000594263">
    <property type="component" value="Unplaced"/>
</dbReference>
<sequence>MTLKEDLFQKHHRGQRDVMMDHLSKQFHADVKARPTEAANCGAIFDLELSAWAIRSMVILEIISEIYTMLSLCR</sequence>
<dbReference type="Gramene" id="Kaladp0031s0172.1.v1.1">
    <property type="protein sequence ID" value="Kaladp0031s0172.1.v1.1.CDS.1"/>
    <property type="gene ID" value="Kaladp0031s0172.v1.1"/>
</dbReference>
<accession>A0A7N0TC83</accession>
<reference evidence="1" key="1">
    <citation type="submission" date="2021-01" db="UniProtKB">
        <authorList>
            <consortium name="EnsemblPlants"/>
        </authorList>
    </citation>
    <scope>IDENTIFICATION</scope>
</reference>
<proteinExistence type="predicted"/>
<dbReference type="EnsemblPlants" id="Kaladp0031s0172.1.v1.1">
    <property type="protein sequence ID" value="Kaladp0031s0172.1.v1.1.CDS.1"/>
    <property type="gene ID" value="Kaladp0031s0172.v1.1"/>
</dbReference>
<evidence type="ECO:0000313" key="1">
    <source>
        <dbReference type="EnsemblPlants" id="Kaladp0031s0172.1.v1.1.CDS.1"/>
    </source>
</evidence>